<reference evidence="11" key="1">
    <citation type="submission" date="2009-01" db="EMBL/GenBank/DDBJ databases">
        <title>Complete sequence of chromosome 1 of Burkholderia sp. 383.</title>
        <authorList>
            <consortium name="US DOE Joint Genome Institute"/>
            <person name="Copeland A."/>
            <person name="Lucas S."/>
            <person name="Lapidus A."/>
            <person name="Barry K."/>
            <person name="Detter J.C."/>
            <person name="Glavina T."/>
            <person name="Hammon N."/>
            <person name="Israni S."/>
            <person name="Pitluck S."/>
            <person name="Chain P."/>
            <person name="Malfatti S."/>
            <person name="Shin M."/>
            <person name="Vergez L."/>
            <person name="Schmutz J."/>
            <person name="Larimer F."/>
            <person name="Land M."/>
            <person name="Kyrpides N."/>
            <person name="Lykidis A."/>
            <person name="Richardson P."/>
        </authorList>
    </citation>
    <scope>NUCLEOTIDE SEQUENCE</scope>
    <source>
        <strain evidence="11">383</strain>
    </source>
</reference>
<evidence type="ECO:0000256" key="8">
    <source>
        <dbReference type="SAM" id="MobiDB-lite"/>
    </source>
</evidence>
<evidence type="ECO:0000256" key="7">
    <source>
        <dbReference type="PIRSR" id="PIRSR611782-2"/>
    </source>
</evidence>
<dbReference type="Pfam" id="PF13180">
    <property type="entry name" value="PDZ_2"/>
    <property type="match status" value="1"/>
</dbReference>
<dbReference type="PANTHER" id="PTHR43343:SF3">
    <property type="entry name" value="PROTEASE DO-LIKE 8, CHLOROPLASTIC"/>
    <property type="match status" value="1"/>
</dbReference>
<keyword evidence="9" id="KW-0812">Transmembrane</keyword>
<keyword evidence="12" id="KW-1185">Reference proteome</keyword>
<keyword evidence="4" id="KW-0378">Hydrolase</keyword>
<dbReference type="MEROPS" id="S01.477"/>
<dbReference type="InterPro" id="IPR036034">
    <property type="entry name" value="PDZ_sf"/>
</dbReference>
<keyword evidence="9" id="KW-0472">Membrane</keyword>
<dbReference type="InterPro" id="IPR001478">
    <property type="entry name" value="PDZ"/>
</dbReference>
<dbReference type="InterPro" id="IPR011782">
    <property type="entry name" value="Pept_S1C_Do"/>
</dbReference>
<feature type="domain" description="PDZ" evidence="10">
    <location>
        <begin position="308"/>
        <end position="350"/>
    </location>
</feature>
<keyword evidence="1" id="KW-0645">Protease</keyword>
<dbReference type="Gene3D" id="2.30.42.10">
    <property type="match status" value="1"/>
</dbReference>
<accession>Q39K77</accession>
<feature type="active site" description="Charge relay system" evidence="6">
    <location>
        <position position="134"/>
    </location>
</feature>
<dbReference type="SUPFAM" id="SSF50494">
    <property type="entry name" value="Trypsin-like serine proteases"/>
    <property type="match status" value="1"/>
</dbReference>
<dbReference type="CDD" id="cd10839">
    <property type="entry name" value="cpPDZ1_DegP-like"/>
    <property type="match status" value="1"/>
</dbReference>
<dbReference type="InterPro" id="IPR001940">
    <property type="entry name" value="Peptidase_S1C"/>
</dbReference>
<feature type="active site" description="Charge relay system" evidence="6">
    <location>
        <position position="164"/>
    </location>
</feature>
<evidence type="ECO:0000256" key="2">
    <source>
        <dbReference type="ARBA" id="ARBA00022729"/>
    </source>
</evidence>
<dbReference type="GO" id="GO:0004252">
    <property type="term" value="F:serine-type endopeptidase activity"/>
    <property type="evidence" value="ECO:0007669"/>
    <property type="project" value="InterPro"/>
</dbReference>
<evidence type="ECO:0000256" key="1">
    <source>
        <dbReference type="ARBA" id="ARBA00022670"/>
    </source>
</evidence>
<protein>
    <submittedName>
        <fullName evidence="11">Peptidase S1 and S6, chymotrypsin/Hap</fullName>
    </submittedName>
</protein>
<dbReference type="RefSeq" id="WP_011350739.1">
    <property type="nucleotide sequence ID" value="NC_007510.1"/>
</dbReference>
<gene>
    <name evidence="11" type="ordered locus">Bcep18194_A3537</name>
</gene>
<keyword evidence="3" id="KW-0677">Repeat</keyword>
<proteinExistence type="predicted"/>
<dbReference type="InterPro" id="IPR009003">
    <property type="entry name" value="Peptidase_S1_PA"/>
</dbReference>
<dbReference type="AlphaFoldDB" id="Q39K77"/>
<feature type="region of interest" description="Disordered" evidence="8">
    <location>
        <begin position="382"/>
        <end position="401"/>
    </location>
</feature>
<dbReference type="NCBIfam" id="TIGR02037">
    <property type="entry name" value="degP_htrA_DO"/>
    <property type="match status" value="1"/>
</dbReference>
<dbReference type="EMBL" id="CP000151">
    <property type="protein sequence ID" value="ABB07139.1"/>
    <property type="molecule type" value="Genomic_DNA"/>
</dbReference>
<dbReference type="SMART" id="SM00228">
    <property type="entry name" value="PDZ"/>
    <property type="match status" value="1"/>
</dbReference>
<dbReference type="GO" id="GO:0006508">
    <property type="term" value="P:proteolysis"/>
    <property type="evidence" value="ECO:0007669"/>
    <property type="project" value="UniProtKB-KW"/>
</dbReference>
<name>Q39K77_BURL3</name>
<evidence type="ECO:0000259" key="10">
    <source>
        <dbReference type="PROSITE" id="PS50106"/>
    </source>
</evidence>
<organism evidence="11 12">
    <name type="scientific">Burkholderia lata (strain ATCC 17760 / DSM 23089 / LMG 22485 / NCIMB 9086 / R18194 / 383)</name>
    <dbReference type="NCBI Taxonomy" id="482957"/>
    <lineage>
        <taxon>Bacteria</taxon>
        <taxon>Pseudomonadati</taxon>
        <taxon>Pseudomonadota</taxon>
        <taxon>Betaproteobacteria</taxon>
        <taxon>Burkholderiales</taxon>
        <taxon>Burkholderiaceae</taxon>
        <taxon>Burkholderia</taxon>
        <taxon>Burkholderia cepacia complex</taxon>
    </lineage>
</organism>
<evidence type="ECO:0000256" key="4">
    <source>
        <dbReference type="ARBA" id="ARBA00022801"/>
    </source>
</evidence>
<dbReference type="Gene3D" id="2.40.10.120">
    <property type="match status" value="1"/>
</dbReference>
<dbReference type="PATRIC" id="fig|482957.22.peg.382"/>
<feature type="transmembrane region" description="Helical" evidence="9">
    <location>
        <begin position="6"/>
        <end position="26"/>
    </location>
</feature>
<dbReference type="Proteomes" id="UP000002705">
    <property type="component" value="Chromosome 1"/>
</dbReference>
<dbReference type="SUPFAM" id="SSF50156">
    <property type="entry name" value="PDZ domain-like"/>
    <property type="match status" value="1"/>
</dbReference>
<evidence type="ECO:0000256" key="6">
    <source>
        <dbReference type="PIRSR" id="PIRSR611782-1"/>
    </source>
</evidence>
<feature type="binding site" evidence="7">
    <location>
        <begin position="236"/>
        <end position="238"/>
    </location>
    <ligand>
        <name>substrate</name>
    </ligand>
</feature>
<evidence type="ECO:0000313" key="11">
    <source>
        <dbReference type="EMBL" id="ABB07139.1"/>
    </source>
</evidence>
<feature type="binding site" evidence="7">
    <location>
        <position position="164"/>
    </location>
    <ligand>
        <name>substrate</name>
    </ligand>
</feature>
<dbReference type="PANTHER" id="PTHR43343">
    <property type="entry name" value="PEPTIDASE S12"/>
    <property type="match status" value="1"/>
</dbReference>
<dbReference type="GeneID" id="45093452"/>
<dbReference type="Pfam" id="PF13365">
    <property type="entry name" value="Trypsin_2"/>
    <property type="match status" value="1"/>
</dbReference>
<evidence type="ECO:0000256" key="5">
    <source>
        <dbReference type="ARBA" id="ARBA00022825"/>
    </source>
</evidence>
<evidence type="ECO:0000256" key="9">
    <source>
        <dbReference type="SAM" id="Phobius"/>
    </source>
</evidence>
<dbReference type="HOGENOM" id="CLU_020120_1_2_4"/>
<sequence length="401" mass="42099">MLRRFWLFFAQAVTVLLALMFIVVTLKPQWLQRQGQLGKQLATPIVALREVAPGIGGAPATTSYAEAAQKAMPAVVNVFSSKDGSLPPDPRAKDPLFRYFFGDRNARKQQDEPAANLGSGVIVSPEGYILTNQHVVDGADQIEVALADGRTATAKVIGSDPETDLAVLKINMTNLPTITLGRSDQSRVGDVVLAIGNPFGVGQTVTMGIISALGRNHLGINTFENFIQTDAPINPGNSGGALVDVNGNLLGINTAIYSRSGGSLGIGFAIPVSTARTVLESIITSGSVTRGWIGVEPQDVTPEIAESFGLSQKSGAIVAGVLQGGPADKAGIKPGDILVSVNGDEITDTTKLLNTVAQIKPGTPTKVHVVRKGKEFDVNVVIGKRPPPPKQALDEQDSDTE</sequence>
<keyword evidence="5" id="KW-0720">Serine protease</keyword>
<feature type="active site" description="Charge relay system" evidence="6">
    <location>
        <position position="238"/>
    </location>
</feature>
<evidence type="ECO:0000313" key="12">
    <source>
        <dbReference type="Proteomes" id="UP000002705"/>
    </source>
</evidence>
<dbReference type="InterPro" id="IPR051201">
    <property type="entry name" value="Chloro_Bact_Ser_Proteases"/>
</dbReference>
<feature type="binding site" evidence="7">
    <location>
        <position position="134"/>
    </location>
    <ligand>
        <name>substrate</name>
    </ligand>
</feature>
<dbReference type="KEGG" id="bur:Bcep18194_A3537"/>
<keyword evidence="9" id="KW-1133">Transmembrane helix</keyword>
<dbReference type="PRINTS" id="PR00834">
    <property type="entry name" value="PROTEASES2C"/>
</dbReference>
<dbReference type="PROSITE" id="PS50106">
    <property type="entry name" value="PDZ"/>
    <property type="match status" value="1"/>
</dbReference>
<evidence type="ECO:0000256" key="3">
    <source>
        <dbReference type="ARBA" id="ARBA00022737"/>
    </source>
</evidence>
<keyword evidence="2" id="KW-0732">Signal</keyword>